<gene>
    <name evidence="1" type="ORF">B0H65DRAFT_151628</name>
</gene>
<evidence type="ECO:0000313" key="1">
    <source>
        <dbReference type="EMBL" id="KAK3347590.1"/>
    </source>
</evidence>
<reference evidence="1" key="2">
    <citation type="submission" date="2023-06" db="EMBL/GenBank/DDBJ databases">
        <authorList>
            <consortium name="Lawrence Berkeley National Laboratory"/>
            <person name="Haridas S."/>
            <person name="Hensen N."/>
            <person name="Bonometti L."/>
            <person name="Westerberg I."/>
            <person name="Brannstrom I.O."/>
            <person name="Guillou S."/>
            <person name="Cros-Aarteil S."/>
            <person name="Calhoun S."/>
            <person name="Kuo A."/>
            <person name="Mondo S."/>
            <person name="Pangilinan J."/>
            <person name="Riley R."/>
            <person name="Labutti K."/>
            <person name="Andreopoulos B."/>
            <person name="Lipzen A."/>
            <person name="Chen C."/>
            <person name="Yanf M."/>
            <person name="Daum C."/>
            <person name="Ng V."/>
            <person name="Clum A."/>
            <person name="Steindorff A."/>
            <person name="Ohm R."/>
            <person name="Martin F."/>
            <person name="Silar P."/>
            <person name="Natvig D."/>
            <person name="Lalanne C."/>
            <person name="Gautier V."/>
            <person name="Ament-Velasquez S.L."/>
            <person name="Kruys A."/>
            <person name="Hutchinson M.I."/>
            <person name="Powell A.J."/>
            <person name="Barry K."/>
            <person name="Miller A.N."/>
            <person name="Grigoriev I.V."/>
            <person name="Debuchy R."/>
            <person name="Gladieux P."/>
            <person name="Thoren M.H."/>
            <person name="Johannesson H."/>
        </authorList>
    </citation>
    <scope>NUCLEOTIDE SEQUENCE</scope>
    <source>
        <strain evidence="1">CBS 560.94</strain>
    </source>
</reference>
<name>A0AAE0JI03_9PEZI</name>
<protein>
    <submittedName>
        <fullName evidence="1">Uncharacterized protein</fullName>
    </submittedName>
</protein>
<dbReference type="GeneID" id="87858239"/>
<evidence type="ECO:0000313" key="2">
    <source>
        <dbReference type="Proteomes" id="UP001278500"/>
    </source>
</evidence>
<dbReference type="AlphaFoldDB" id="A0AAE0JI03"/>
<proteinExistence type="predicted"/>
<dbReference type="EMBL" id="JAUEPP010000003">
    <property type="protein sequence ID" value="KAK3347590.1"/>
    <property type="molecule type" value="Genomic_DNA"/>
</dbReference>
<dbReference type="Proteomes" id="UP001278500">
    <property type="component" value="Unassembled WGS sequence"/>
</dbReference>
<keyword evidence="2" id="KW-1185">Reference proteome</keyword>
<sequence length="164" mass="18844">MKDGDDENKQGTPIWGVPGSTWHIVVCVESHKLLGNTYPINKPHPNFSVTASAYHNVNLRVSSVAYKIRHGHGIVERRSPTPYPTPEYPQPPTSHMADKPWHPLPERLPTIWNDGRVNFLGRHRSGSSPRPKYSHSYWIIDAQLVWRWRRRSSGWAERGQGGRR</sequence>
<organism evidence="1 2">
    <name type="scientific">Neurospora tetraspora</name>
    <dbReference type="NCBI Taxonomy" id="94610"/>
    <lineage>
        <taxon>Eukaryota</taxon>
        <taxon>Fungi</taxon>
        <taxon>Dikarya</taxon>
        <taxon>Ascomycota</taxon>
        <taxon>Pezizomycotina</taxon>
        <taxon>Sordariomycetes</taxon>
        <taxon>Sordariomycetidae</taxon>
        <taxon>Sordariales</taxon>
        <taxon>Sordariaceae</taxon>
        <taxon>Neurospora</taxon>
    </lineage>
</organism>
<reference evidence="1" key="1">
    <citation type="journal article" date="2023" name="Mol. Phylogenet. Evol.">
        <title>Genome-scale phylogeny and comparative genomics of the fungal order Sordariales.</title>
        <authorList>
            <person name="Hensen N."/>
            <person name="Bonometti L."/>
            <person name="Westerberg I."/>
            <person name="Brannstrom I.O."/>
            <person name="Guillou S."/>
            <person name="Cros-Aarteil S."/>
            <person name="Calhoun S."/>
            <person name="Haridas S."/>
            <person name="Kuo A."/>
            <person name="Mondo S."/>
            <person name="Pangilinan J."/>
            <person name="Riley R."/>
            <person name="LaButti K."/>
            <person name="Andreopoulos B."/>
            <person name="Lipzen A."/>
            <person name="Chen C."/>
            <person name="Yan M."/>
            <person name="Daum C."/>
            <person name="Ng V."/>
            <person name="Clum A."/>
            <person name="Steindorff A."/>
            <person name="Ohm R.A."/>
            <person name="Martin F."/>
            <person name="Silar P."/>
            <person name="Natvig D.O."/>
            <person name="Lalanne C."/>
            <person name="Gautier V."/>
            <person name="Ament-Velasquez S.L."/>
            <person name="Kruys A."/>
            <person name="Hutchinson M.I."/>
            <person name="Powell A.J."/>
            <person name="Barry K."/>
            <person name="Miller A.N."/>
            <person name="Grigoriev I.V."/>
            <person name="Debuchy R."/>
            <person name="Gladieux P."/>
            <person name="Hiltunen Thoren M."/>
            <person name="Johannesson H."/>
        </authorList>
    </citation>
    <scope>NUCLEOTIDE SEQUENCE</scope>
    <source>
        <strain evidence="1">CBS 560.94</strain>
    </source>
</reference>
<comment type="caution">
    <text evidence="1">The sequence shown here is derived from an EMBL/GenBank/DDBJ whole genome shotgun (WGS) entry which is preliminary data.</text>
</comment>
<accession>A0AAE0JI03</accession>
<dbReference type="RefSeq" id="XP_062682672.1">
    <property type="nucleotide sequence ID" value="XM_062821085.1"/>
</dbReference>